<evidence type="ECO:0000313" key="4">
    <source>
        <dbReference type="Proteomes" id="UP000620124"/>
    </source>
</evidence>
<evidence type="ECO:0000313" key="3">
    <source>
        <dbReference type="EMBL" id="KAF7369532.1"/>
    </source>
</evidence>
<feature type="chain" id="PRO_5034334507" description="Apple domain-containing protein" evidence="1">
    <location>
        <begin position="21"/>
        <end position="128"/>
    </location>
</feature>
<dbReference type="Proteomes" id="UP000620124">
    <property type="component" value="Unassembled WGS sequence"/>
</dbReference>
<dbReference type="InterPro" id="IPR003609">
    <property type="entry name" value="Pan_app"/>
</dbReference>
<feature type="signal peptide" evidence="1">
    <location>
        <begin position="1"/>
        <end position="20"/>
    </location>
</feature>
<feature type="domain" description="Apple" evidence="2">
    <location>
        <begin position="36"/>
        <end position="89"/>
    </location>
</feature>
<dbReference type="Gene3D" id="3.50.4.10">
    <property type="entry name" value="Hepatocyte Growth Factor"/>
    <property type="match status" value="1"/>
</dbReference>
<protein>
    <recommendedName>
        <fullName evidence="2">Apple domain-containing protein</fullName>
    </recommendedName>
</protein>
<proteinExistence type="predicted"/>
<sequence length="128" mass="13224">MRSLPVLAITLAAFAVNVAASGVRPAPQAGTVFAVYPGWDMDNGALSTIFNGTELACLQSCSSSATCVAYAYIPYGHGGTDNNPICVLKSTIDLSTFKMQTFDLSVAIVGACGTFKPVGPTICQTVSH</sequence>
<gene>
    <name evidence="3" type="ORF">MVEN_00283100</name>
</gene>
<name>A0A8H6Z2M0_9AGAR</name>
<dbReference type="OrthoDB" id="2961971at2759"/>
<evidence type="ECO:0000256" key="1">
    <source>
        <dbReference type="SAM" id="SignalP"/>
    </source>
</evidence>
<dbReference type="AlphaFoldDB" id="A0A8H6Z2M0"/>
<reference evidence="3" key="1">
    <citation type="submission" date="2020-05" db="EMBL/GenBank/DDBJ databases">
        <title>Mycena genomes resolve the evolution of fungal bioluminescence.</title>
        <authorList>
            <person name="Tsai I.J."/>
        </authorList>
    </citation>
    <scope>NUCLEOTIDE SEQUENCE</scope>
    <source>
        <strain evidence="3">CCC161011</strain>
    </source>
</reference>
<comment type="caution">
    <text evidence="3">The sequence shown here is derived from an EMBL/GenBank/DDBJ whole genome shotgun (WGS) entry which is preliminary data.</text>
</comment>
<dbReference type="Pfam" id="PF14295">
    <property type="entry name" value="PAN_4"/>
    <property type="match status" value="1"/>
</dbReference>
<accession>A0A8H6Z2M0</accession>
<evidence type="ECO:0000259" key="2">
    <source>
        <dbReference type="Pfam" id="PF14295"/>
    </source>
</evidence>
<keyword evidence="4" id="KW-1185">Reference proteome</keyword>
<dbReference type="EMBL" id="JACAZI010000002">
    <property type="protein sequence ID" value="KAF7369532.1"/>
    <property type="molecule type" value="Genomic_DNA"/>
</dbReference>
<organism evidence="3 4">
    <name type="scientific">Mycena venus</name>
    <dbReference type="NCBI Taxonomy" id="2733690"/>
    <lineage>
        <taxon>Eukaryota</taxon>
        <taxon>Fungi</taxon>
        <taxon>Dikarya</taxon>
        <taxon>Basidiomycota</taxon>
        <taxon>Agaricomycotina</taxon>
        <taxon>Agaricomycetes</taxon>
        <taxon>Agaricomycetidae</taxon>
        <taxon>Agaricales</taxon>
        <taxon>Marasmiineae</taxon>
        <taxon>Mycenaceae</taxon>
        <taxon>Mycena</taxon>
    </lineage>
</organism>
<keyword evidence="1" id="KW-0732">Signal</keyword>